<dbReference type="AlphaFoldDB" id="A0A1N7RKW1"/>
<keyword evidence="3" id="KW-1185">Reference proteome</keyword>
<name>A0A1N7RKW1_9BURK</name>
<evidence type="ECO:0000256" key="1">
    <source>
        <dbReference type="SAM" id="SignalP"/>
    </source>
</evidence>
<dbReference type="RefSeq" id="WP_087732457.1">
    <property type="nucleotide sequence ID" value="NZ_CYGY02000006.1"/>
</dbReference>
<reference evidence="2" key="1">
    <citation type="submission" date="2016-12" db="EMBL/GenBank/DDBJ databases">
        <authorList>
            <person name="Moulin L."/>
        </authorList>
    </citation>
    <scope>NUCLEOTIDE SEQUENCE [LARGE SCALE GENOMIC DNA]</scope>
    <source>
        <strain evidence="2">STM 7183</strain>
    </source>
</reference>
<organism evidence="2 3">
    <name type="scientific">Paraburkholderia piptadeniae</name>
    <dbReference type="NCBI Taxonomy" id="1701573"/>
    <lineage>
        <taxon>Bacteria</taxon>
        <taxon>Pseudomonadati</taxon>
        <taxon>Pseudomonadota</taxon>
        <taxon>Betaproteobacteria</taxon>
        <taxon>Burkholderiales</taxon>
        <taxon>Burkholderiaceae</taxon>
        <taxon>Paraburkholderia</taxon>
    </lineage>
</organism>
<evidence type="ECO:0000313" key="2">
    <source>
        <dbReference type="EMBL" id="SIT35735.1"/>
    </source>
</evidence>
<gene>
    <name evidence="2" type="ORF">BN2476_60012</name>
</gene>
<sequence length="103" mass="10907">MKYSISLLFAVAVAVCTPVSASAQGNVGVYQGLGVPGPVATPPPSVINQPYYGPPGTYGPQGTYQSAPPPVIYYQAPPVYGYGQWHGNGWHRGHGHHGQWDDD</sequence>
<comment type="caution">
    <text evidence="2">The sequence shown here is derived from an EMBL/GenBank/DDBJ whole genome shotgun (WGS) entry which is preliminary data.</text>
</comment>
<keyword evidence="1" id="KW-0732">Signal</keyword>
<evidence type="ECO:0000313" key="3">
    <source>
        <dbReference type="Proteomes" id="UP000195569"/>
    </source>
</evidence>
<protein>
    <submittedName>
        <fullName evidence="2">Uncharacterized protein</fullName>
    </submittedName>
</protein>
<feature type="chain" id="PRO_5013360654" evidence="1">
    <location>
        <begin position="24"/>
        <end position="103"/>
    </location>
</feature>
<dbReference type="OrthoDB" id="9885843at2"/>
<feature type="signal peptide" evidence="1">
    <location>
        <begin position="1"/>
        <end position="23"/>
    </location>
</feature>
<dbReference type="EMBL" id="CYGY02000006">
    <property type="protein sequence ID" value="SIT35735.1"/>
    <property type="molecule type" value="Genomic_DNA"/>
</dbReference>
<accession>A0A1N7RKW1</accession>
<proteinExistence type="predicted"/>
<dbReference type="Proteomes" id="UP000195569">
    <property type="component" value="Unassembled WGS sequence"/>
</dbReference>